<feature type="domain" description="N-acetyltransferase" evidence="1">
    <location>
        <begin position="7"/>
        <end position="134"/>
    </location>
</feature>
<dbReference type="GO" id="GO:0016746">
    <property type="term" value="F:acyltransferase activity"/>
    <property type="evidence" value="ECO:0007669"/>
    <property type="project" value="UniProtKB-KW"/>
</dbReference>
<dbReference type="Proteomes" id="UP001596282">
    <property type="component" value="Unassembled WGS sequence"/>
</dbReference>
<dbReference type="InterPro" id="IPR016181">
    <property type="entry name" value="Acyl_CoA_acyltransferase"/>
</dbReference>
<evidence type="ECO:0000259" key="1">
    <source>
        <dbReference type="PROSITE" id="PS51186"/>
    </source>
</evidence>
<keyword evidence="3" id="KW-1185">Reference proteome</keyword>
<sequence length="134" mass="15069">MTLITYCNTAKLTATTMAALFKVSGIHRPVDDLDRLAQMLTHADILWTAWDDQRLVGIARVLTDFSYTAYLSDLAVDRAYQKQGIGRELVRHLEHQLGPDVAVVLLAAPTAQTYYPKIGFESIDNAFLKRRSPF</sequence>
<dbReference type="InterPro" id="IPR053144">
    <property type="entry name" value="Acetyltransferase_Butenolide"/>
</dbReference>
<protein>
    <submittedName>
        <fullName evidence="2">GNAT family N-acetyltransferase</fullName>
        <ecNumber evidence="2">2.3.-.-</ecNumber>
    </submittedName>
</protein>
<dbReference type="PANTHER" id="PTHR43233:SF1">
    <property type="entry name" value="FAMILY N-ACETYLTRANSFERASE, PUTATIVE (AFU_ORTHOLOGUE AFUA_6G03350)-RELATED"/>
    <property type="match status" value="1"/>
</dbReference>
<gene>
    <name evidence="2" type="ORF">ACFP5Y_12650</name>
</gene>
<accession>A0ABW1S2V0</accession>
<dbReference type="InterPro" id="IPR000182">
    <property type="entry name" value="GNAT_dom"/>
</dbReference>
<dbReference type="Pfam" id="PF13673">
    <property type="entry name" value="Acetyltransf_10"/>
    <property type="match status" value="1"/>
</dbReference>
<keyword evidence="2" id="KW-0012">Acyltransferase</keyword>
<dbReference type="EMBL" id="JBHSSC010000043">
    <property type="protein sequence ID" value="MFC6182077.1"/>
    <property type="molecule type" value="Genomic_DNA"/>
</dbReference>
<dbReference type="CDD" id="cd04301">
    <property type="entry name" value="NAT_SF"/>
    <property type="match status" value="1"/>
</dbReference>
<evidence type="ECO:0000313" key="2">
    <source>
        <dbReference type="EMBL" id="MFC6182077.1"/>
    </source>
</evidence>
<dbReference type="PANTHER" id="PTHR43233">
    <property type="entry name" value="FAMILY N-ACETYLTRANSFERASE, PUTATIVE (AFU_ORTHOLOGUE AFUA_6G03350)-RELATED"/>
    <property type="match status" value="1"/>
</dbReference>
<name>A0ABW1S2V0_9LACO</name>
<proteinExistence type="predicted"/>
<dbReference type="RefSeq" id="WP_379832493.1">
    <property type="nucleotide sequence ID" value="NZ_JBHSSC010000043.1"/>
</dbReference>
<evidence type="ECO:0000313" key="3">
    <source>
        <dbReference type="Proteomes" id="UP001596282"/>
    </source>
</evidence>
<dbReference type="Gene3D" id="3.40.630.30">
    <property type="match status" value="1"/>
</dbReference>
<dbReference type="SUPFAM" id="SSF55729">
    <property type="entry name" value="Acyl-CoA N-acyltransferases (Nat)"/>
    <property type="match status" value="1"/>
</dbReference>
<dbReference type="PROSITE" id="PS51186">
    <property type="entry name" value="GNAT"/>
    <property type="match status" value="1"/>
</dbReference>
<dbReference type="EC" id="2.3.-.-" evidence="2"/>
<comment type="caution">
    <text evidence="2">The sequence shown here is derived from an EMBL/GenBank/DDBJ whole genome shotgun (WGS) entry which is preliminary data.</text>
</comment>
<keyword evidence="2" id="KW-0808">Transferase</keyword>
<reference evidence="3" key="1">
    <citation type="journal article" date="2019" name="Int. J. Syst. Evol. Microbiol.">
        <title>The Global Catalogue of Microorganisms (GCM) 10K type strain sequencing project: providing services to taxonomists for standard genome sequencing and annotation.</title>
        <authorList>
            <consortium name="The Broad Institute Genomics Platform"/>
            <consortium name="The Broad Institute Genome Sequencing Center for Infectious Disease"/>
            <person name="Wu L."/>
            <person name="Ma J."/>
        </authorList>
    </citation>
    <scope>NUCLEOTIDE SEQUENCE [LARGE SCALE GENOMIC DNA]</scope>
    <source>
        <strain evidence="3">CCM 8933</strain>
    </source>
</reference>
<organism evidence="2 3">
    <name type="scientific">Lactiplantibacillus daowaiensis</name>
    <dbReference type="NCBI Taxonomy" id="2559918"/>
    <lineage>
        <taxon>Bacteria</taxon>
        <taxon>Bacillati</taxon>
        <taxon>Bacillota</taxon>
        <taxon>Bacilli</taxon>
        <taxon>Lactobacillales</taxon>
        <taxon>Lactobacillaceae</taxon>
        <taxon>Lactiplantibacillus</taxon>
    </lineage>
</organism>